<name>A0A174GQM0_9CLOT</name>
<protein>
    <submittedName>
        <fullName evidence="1">Uncharacterized protein</fullName>
    </submittedName>
</protein>
<keyword evidence="2" id="KW-1185">Reference proteome</keyword>
<sequence length="88" mass="10217">MKNNDIFVKLNVKSMGEVRSLIIDKDNLKEKDGNKYIMCAGKYDRNGWTIVFKARNYKEAEYIIENTPLKAKKGCNVELFAKPHPIYC</sequence>
<dbReference type="EMBL" id="MAPZ01000024">
    <property type="protein sequence ID" value="OBY10166.1"/>
    <property type="molecule type" value="Genomic_DNA"/>
</dbReference>
<evidence type="ECO:0000313" key="2">
    <source>
        <dbReference type="Proteomes" id="UP000092714"/>
    </source>
</evidence>
<gene>
    <name evidence="1" type="ORF">CP373A1_11740</name>
</gene>
<evidence type="ECO:0000313" key="1">
    <source>
        <dbReference type="EMBL" id="OBY10166.1"/>
    </source>
</evidence>
<dbReference type="Proteomes" id="UP000092714">
    <property type="component" value="Unassembled WGS sequence"/>
</dbReference>
<accession>A0A174GQM0</accession>
<organism evidence="1 2">
    <name type="scientific">Clostridium paraputrificum</name>
    <dbReference type="NCBI Taxonomy" id="29363"/>
    <lineage>
        <taxon>Bacteria</taxon>
        <taxon>Bacillati</taxon>
        <taxon>Bacillota</taxon>
        <taxon>Clostridia</taxon>
        <taxon>Eubacteriales</taxon>
        <taxon>Clostridiaceae</taxon>
        <taxon>Clostridium</taxon>
    </lineage>
</organism>
<proteinExistence type="predicted"/>
<dbReference type="GeneID" id="42776422"/>
<dbReference type="RefSeq" id="WP_034866464.1">
    <property type="nucleotide sequence ID" value="NZ_CABHIH010000004.1"/>
</dbReference>
<dbReference type="AlphaFoldDB" id="A0A174GQM0"/>
<dbReference type="eggNOG" id="ENOG5032B5T">
    <property type="taxonomic scope" value="Bacteria"/>
</dbReference>
<reference evidence="1 2" key="1">
    <citation type="submission" date="2016-06" db="EMBL/GenBank/DDBJ databases">
        <authorList>
            <person name="Kjaerup R.B."/>
            <person name="Dalgaard T.S."/>
            <person name="Juul-Madsen H.R."/>
        </authorList>
    </citation>
    <scope>NUCLEOTIDE SEQUENCE [LARGE SCALE GENOMIC DNA]</scope>
    <source>
        <strain evidence="1 2">373-A1</strain>
    </source>
</reference>
<comment type="caution">
    <text evidence="1">The sequence shown here is derived from an EMBL/GenBank/DDBJ whole genome shotgun (WGS) entry which is preliminary data.</text>
</comment>